<name>A0A3M7RHF5_BRAPC</name>
<sequence>MAFTLDFDIAIKQHLHVESAFRWNIRHKRNNKIQIVVMIQNIPSELNYFHFKNVLVCSCLGPPVPACLPNINYQDWKNNICEFLEVYLKIESNRKDVIVKRSARLAKKQSWSKVNVMKSKESHFKNLTWLYLTKKSKPVRHRLNNCLSLTIKNKLLRLYLN</sequence>
<organism evidence="1 2">
    <name type="scientific">Brachionus plicatilis</name>
    <name type="common">Marine rotifer</name>
    <name type="synonym">Brachionus muelleri</name>
    <dbReference type="NCBI Taxonomy" id="10195"/>
    <lineage>
        <taxon>Eukaryota</taxon>
        <taxon>Metazoa</taxon>
        <taxon>Spiralia</taxon>
        <taxon>Gnathifera</taxon>
        <taxon>Rotifera</taxon>
        <taxon>Eurotatoria</taxon>
        <taxon>Monogononta</taxon>
        <taxon>Pseudotrocha</taxon>
        <taxon>Ploima</taxon>
        <taxon>Brachionidae</taxon>
        <taxon>Brachionus</taxon>
    </lineage>
</organism>
<gene>
    <name evidence="1" type="ORF">BpHYR1_019127</name>
</gene>
<dbReference type="EMBL" id="REGN01003387">
    <property type="protein sequence ID" value="RNA22864.1"/>
    <property type="molecule type" value="Genomic_DNA"/>
</dbReference>
<reference evidence="1 2" key="1">
    <citation type="journal article" date="2018" name="Sci. Rep.">
        <title>Genomic signatures of local adaptation to the degree of environmental predictability in rotifers.</title>
        <authorList>
            <person name="Franch-Gras L."/>
            <person name="Hahn C."/>
            <person name="Garcia-Roger E.M."/>
            <person name="Carmona M.J."/>
            <person name="Serra M."/>
            <person name="Gomez A."/>
        </authorList>
    </citation>
    <scope>NUCLEOTIDE SEQUENCE [LARGE SCALE GENOMIC DNA]</scope>
    <source>
        <strain evidence="1">HYR1</strain>
    </source>
</reference>
<evidence type="ECO:0000313" key="1">
    <source>
        <dbReference type="EMBL" id="RNA22864.1"/>
    </source>
</evidence>
<comment type="caution">
    <text evidence="1">The sequence shown here is derived from an EMBL/GenBank/DDBJ whole genome shotgun (WGS) entry which is preliminary data.</text>
</comment>
<proteinExistence type="predicted"/>
<dbReference type="AlphaFoldDB" id="A0A3M7RHF5"/>
<evidence type="ECO:0000313" key="2">
    <source>
        <dbReference type="Proteomes" id="UP000276133"/>
    </source>
</evidence>
<keyword evidence="2" id="KW-1185">Reference proteome</keyword>
<dbReference type="Proteomes" id="UP000276133">
    <property type="component" value="Unassembled WGS sequence"/>
</dbReference>
<protein>
    <submittedName>
        <fullName evidence="1">Uncharacterized protein</fullName>
    </submittedName>
</protein>
<accession>A0A3M7RHF5</accession>